<gene>
    <name evidence="1" type="ORF">CCHOA_11600</name>
</gene>
<dbReference type="AlphaFoldDB" id="A0A3G6J993"/>
<reference evidence="1 2" key="1">
    <citation type="submission" date="2018-11" db="EMBL/GenBank/DDBJ databases">
        <authorList>
            <person name="Kleinhagauer T."/>
            <person name="Glaeser S.P."/>
            <person name="Spergser J."/>
            <person name="Ruckert C."/>
            <person name="Kaempfer P."/>
            <person name="Busse H.-J."/>
        </authorList>
    </citation>
    <scope>NUCLEOTIDE SEQUENCE [LARGE SCALE GENOMIC DNA]</scope>
    <source>
        <strain evidence="1 2">200CH</strain>
    </source>
</reference>
<accession>A0A3G6J993</accession>
<dbReference type="KEGG" id="ccho:CCHOA_11600"/>
<evidence type="ECO:0000313" key="2">
    <source>
        <dbReference type="Proteomes" id="UP000269019"/>
    </source>
</evidence>
<evidence type="ECO:0000313" key="1">
    <source>
        <dbReference type="EMBL" id="AZA14691.1"/>
    </source>
</evidence>
<dbReference type="Proteomes" id="UP000269019">
    <property type="component" value="Chromosome"/>
</dbReference>
<organism evidence="1 2">
    <name type="scientific">Corynebacterium choanae</name>
    <dbReference type="NCBI Taxonomy" id="1862358"/>
    <lineage>
        <taxon>Bacteria</taxon>
        <taxon>Bacillati</taxon>
        <taxon>Actinomycetota</taxon>
        <taxon>Actinomycetes</taxon>
        <taxon>Mycobacteriales</taxon>
        <taxon>Corynebacteriaceae</taxon>
        <taxon>Corynebacterium</taxon>
    </lineage>
</organism>
<keyword evidence="2" id="KW-1185">Reference proteome</keyword>
<proteinExistence type="predicted"/>
<dbReference type="EMBL" id="CP033896">
    <property type="protein sequence ID" value="AZA14691.1"/>
    <property type="molecule type" value="Genomic_DNA"/>
</dbReference>
<name>A0A3G6J993_9CORY</name>
<sequence>MTTSATPQQQETSRQRCNRRCHDRRQREEPFCQRELTVIVDVGNCCSVSRQGGRVHDCAARVQQQRSGNTCGVFTHSCHGCAALLSQTYCAIEYRTGGAVLGQGKQPWWLSPWWLSVARRSVSVRSLLVLLPLAPARRRFVDRMGYQDSLVCVMHFSLLFRLLPCLSSRSQPSHNHR</sequence>
<protein>
    <submittedName>
        <fullName evidence="1">Uncharacterized protein</fullName>
    </submittedName>
</protein>